<gene>
    <name evidence="2" type="ORF">EW145_g4368</name>
</gene>
<feature type="region of interest" description="Disordered" evidence="1">
    <location>
        <begin position="29"/>
        <end position="58"/>
    </location>
</feature>
<reference evidence="2 3" key="1">
    <citation type="submission" date="2019-02" db="EMBL/GenBank/DDBJ databases">
        <title>Genome sequencing of the rare red list fungi Phellinidium pouzarii.</title>
        <authorList>
            <person name="Buettner E."/>
            <person name="Kellner H."/>
        </authorList>
    </citation>
    <scope>NUCLEOTIDE SEQUENCE [LARGE SCALE GENOMIC DNA]</scope>
    <source>
        <strain evidence="2 3">DSM 108285</strain>
    </source>
</reference>
<comment type="caution">
    <text evidence="2">The sequence shown here is derived from an EMBL/GenBank/DDBJ whole genome shotgun (WGS) entry which is preliminary data.</text>
</comment>
<dbReference type="EMBL" id="SGPK01000221">
    <property type="protein sequence ID" value="THH06030.1"/>
    <property type="molecule type" value="Genomic_DNA"/>
</dbReference>
<dbReference type="OrthoDB" id="47375at2759"/>
<evidence type="ECO:0008006" key="4">
    <source>
        <dbReference type="Google" id="ProtNLM"/>
    </source>
</evidence>
<accession>A0A4S4L8U5</accession>
<keyword evidence="3" id="KW-1185">Reference proteome</keyword>
<dbReference type="Proteomes" id="UP000308199">
    <property type="component" value="Unassembled WGS sequence"/>
</dbReference>
<evidence type="ECO:0000313" key="3">
    <source>
        <dbReference type="Proteomes" id="UP000308199"/>
    </source>
</evidence>
<dbReference type="CDD" id="cd06532">
    <property type="entry name" value="Glyco_transf_25"/>
    <property type="match status" value="1"/>
</dbReference>
<sequence>MMPQGLLRSRICALPLQRFELSDICSSIHRDSDSSESSVGLNFTGDNSESQEGHQENSTANAFSIHVVSLARRIDRRLTMEQLRKALRLEWQYFDALDKHDVLVDTILHYVAKQRRKGNETFEWPMDEQLRGSPELLGTPLQKNAPNINLTTEPLLCATGDNAVPSYANITSIPFHMILSRGMIACWYSHVRLMATIVKQTQDIREDSWDGREGVAIIFEDDIDAEWDLKDRLEKMMNDLPRKWDIVFLGHCWSDESFNPPVAPGSPLHPSRSPKCTHGYVLSPFGARRLLSYLTYPPFAFSRALDQALAHLVQTRRIRSFSIVPSIVIQRRLCVTDVTGECSFVLGDSDIWLSEGQRGSRWRDNLEDMIANFPVLPCLRSFSFDVALLCHGVKITFCSHVGIDGYIVYHVCKWL</sequence>
<dbReference type="InterPro" id="IPR002654">
    <property type="entry name" value="Glyco_trans_25"/>
</dbReference>
<proteinExistence type="predicted"/>
<evidence type="ECO:0000313" key="2">
    <source>
        <dbReference type="EMBL" id="THH06030.1"/>
    </source>
</evidence>
<organism evidence="2 3">
    <name type="scientific">Phellinidium pouzarii</name>
    <dbReference type="NCBI Taxonomy" id="167371"/>
    <lineage>
        <taxon>Eukaryota</taxon>
        <taxon>Fungi</taxon>
        <taxon>Dikarya</taxon>
        <taxon>Basidiomycota</taxon>
        <taxon>Agaricomycotina</taxon>
        <taxon>Agaricomycetes</taxon>
        <taxon>Hymenochaetales</taxon>
        <taxon>Hymenochaetaceae</taxon>
        <taxon>Phellinidium</taxon>
    </lineage>
</organism>
<dbReference type="AlphaFoldDB" id="A0A4S4L8U5"/>
<name>A0A4S4L8U5_9AGAM</name>
<feature type="compositionally biased region" description="Polar residues" evidence="1">
    <location>
        <begin position="39"/>
        <end position="58"/>
    </location>
</feature>
<protein>
    <recommendedName>
        <fullName evidence="4">Glycosyltransferase family 25 protein</fullName>
    </recommendedName>
</protein>
<evidence type="ECO:0000256" key="1">
    <source>
        <dbReference type="SAM" id="MobiDB-lite"/>
    </source>
</evidence>